<evidence type="ECO:0000313" key="2">
    <source>
        <dbReference type="EMBL" id="RXW20493.1"/>
    </source>
</evidence>
<keyword evidence="3" id="KW-1185">Reference proteome</keyword>
<dbReference type="PANTHER" id="PTHR43441">
    <property type="entry name" value="RIBOSOMAL-PROTEIN-SERINE ACETYLTRANSFERASE"/>
    <property type="match status" value="1"/>
</dbReference>
<organism evidence="2 3">
    <name type="scientific">Candolleomyces aberdarensis</name>
    <dbReference type="NCBI Taxonomy" id="2316362"/>
    <lineage>
        <taxon>Eukaryota</taxon>
        <taxon>Fungi</taxon>
        <taxon>Dikarya</taxon>
        <taxon>Basidiomycota</taxon>
        <taxon>Agaricomycotina</taxon>
        <taxon>Agaricomycetes</taxon>
        <taxon>Agaricomycetidae</taxon>
        <taxon>Agaricales</taxon>
        <taxon>Agaricineae</taxon>
        <taxon>Psathyrellaceae</taxon>
        <taxon>Candolleomyces</taxon>
    </lineage>
</organism>
<dbReference type="PROSITE" id="PS51186">
    <property type="entry name" value="GNAT"/>
    <property type="match status" value="1"/>
</dbReference>
<protein>
    <recommendedName>
        <fullName evidence="1">N-acetyltransferase domain-containing protein</fullName>
    </recommendedName>
</protein>
<dbReference type="Gene3D" id="3.40.630.30">
    <property type="match status" value="1"/>
</dbReference>
<dbReference type="InterPro" id="IPR051908">
    <property type="entry name" value="Ribosomal_N-acetyltransferase"/>
</dbReference>
<proteinExistence type="predicted"/>
<name>A0A4Q2DKL8_9AGAR</name>
<evidence type="ECO:0000259" key="1">
    <source>
        <dbReference type="PROSITE" id="PS51186"/>
    </source>
</evidence>
<dbReference type="InterPro" id="IPR016181">
    <property type="entry name" value="Acyl_CoA_acyltransferase"/>
</dbReference>
<dbReference type="GO" id="GO:0008999">
    <property type="term" value="F:protein-N-terminal-alanine acetyltransferase activity"/>
    <property type="evidence" value="ECO:0007669"/>
    <property type="project" value="TreeGrafter"/>
</dbReference>
<dbReference type="Proteomes" id="UP000290288">
    <property type="component" value="Unassembled WGS sequence"/>
</dbReference>
<accession>A0A4Q2DKL8</accession>
<dbReference type="OrthoDB" id="41238at2759"/>
<dbReference type="GO" id="GO:1990189">
    <property type="term" value="F:protein N-terminal-serine acetyltransferase activity"/>
    <property type="evidence" value="ECO:0007669"/>
    <property type="project" value="TreeGrafter"/>
</dbReference>
<evidence type="ECO:0000313" key="3">
    <source>
        <dbReference type="Proteomes" id="UP000290288"/>
    </source>
</evidence>
<dbReference type="InterPro" id="IPR000182">
    <property type="entry name" value="GNAT_dom"/>
</dbReference>
<dbReference type="STRING" id="2316362.A0A4Q2DKL8"/>
<dbReference type="Pfam" id="PF13302">
    <property type="entry name" value="Acetyltransf_3"/>
    <property type="match status" value="1"/>
</dbReference>
<dbReference type="AlphaFoldDB" id="A0A4Q2DKL8"/>
<feature type="domain" description="N-acetyltransferase" evidence="1">
    <location>
        <begin position="31"/>
        <end position="192"/>
    </location>
</feature>
<dbReference type="SUPFAM" id="SSF55729">
    <property type="entry name" value="Acyl-CoA N-acyltransferases (Nat)"/>
    <property type="match status" value="1"/>
</dbReference>
<gene>
    <name evidence="2" type="ORF">EST38_g5366</name>
</gene>
<sequence>MSSTEGVNFYFPIPDVLQNDRLKLVPFVLSVHSKPFFELANKYPEVYTHIPWGPFEDEATFSKFMDKIFFQDRGWVLFAILDKTSDDALAGALGYIKTSPDHLNTEIGAVQIFPPFQRTHVASNAVGLLLNYALNLPEEGGLGLRRVVWQANSVNKASIRLAERLGFQFEGILRWDRVMPGAGKAGNGKELREGDPKSSNVGRDTAILGLCWDDWVLNGAKDHVANVMARVK</sequence>
<reference evidence="2 3" key="1">
    <citation type="submission" date="2019-01" db="EMBL/GenBank/DDBJ databases">
        <title>Draft genome sequence of Psathyrella aberdarensis IHI B618.</title>
        <authorList>
            <person name="Buettner E."/>
            <person name="Kellner H."/>
        </authorList>
    </citation>
    <scope>NUCLEOTIDE SEQUENCE [LARGE SCALE GENOMIC DNA]</scope>
    <source>
        <strain evidence="2 3">IHI B618</strain>
    </source>
</reference>
<dbReference type="EMBL" id="SDEE01000146">
    <property type="protein sequence ID" value="RXW20493.1"/>
    <property type="molecule type" value="Genomic_DNA"/>
</dbReference>
<dbReference type="PANTHER" id="PTHR43441:SF5">
    <property type="entry name" value="FAMILY ACETYLTRANSFERASE, PUTATIVE-RELATED"/>
    <property type="match status" value="1"/>
</dbReference>
<comment type="caution">
    <text evidence="2">The sequence shown here is derived from an EMBL/GenBank/DDBJ whole genome shotgun (WGS) entry which is preliminary data.</text>
</comment>